<dbReference type="SUPFAM" id="SSF53474">
    <property type="entry name" value="alpha/beta-Hydrolases"/>
    <property type="match status" value="1"/>
</dbReference>
<name>A0A5Q2MJN8_9ACTN</name>
<organism evidence="2 3">
    <name type="scientific">Aeromicrobium yanjiei</name>
    <dbReference type="NCBI Taxonomy" id="2662028"/>
    <lineage>
        <taxon>Bacteria</taxon>
        <taxon>Bacillati</taxon>
        <taxon>Actinomycetota</taxon>
        <taxon>Actinomycetes</taxon>
        <taxon>Propionibacteriales</taxon>
        <taxon>Nocardioidaceae</taxon>
        <taxon>Aeromicrobium</taxon>
    </lineage>
</organism>
<dbReference type="EMBL" id="CP045737">
    <property type="protein sequence ID" value="QGG41242.1"/>
    <property type="molecule type" value="Genomic_DNA"/>
</dbReference>
<gene>
    <name evidence="2" type="ORF">GEV26_07600</name>
</gene>
<dbReference type="InterPro" id="IPR050266">
    <property type="entry name" value="AB_hydrolase_sf"/>
</dbReference>
<dbReference type="AlphaFoldDB" id="A0A5Q2MJN8"/>
<dbReference type="InterPro" id="IPR029058">
    <property type="entry name" value="AB_hydrolase_fold"/>
</dbReference>
<proteinExistence type="predicted"/>
<keyword evidence="3" id="KW-1185">Reference proteome</keyword>
<dbReference type="Pfam" id="PF00561">
    <property type="entry name" value="Abhydrolase_1"/>
    <property type="match status" value="1"/>
</dbReference>
<dbReference type="InterPro" id="IPR000639">
    <property type="entry name" value="Epox_hydrolase-like"/>
</dbReference>
<dbReference type="PRINTS" id="PR00111">
    <property type="entry name" value="ABHYDROLASE"/>
</dbReference>
<dbReference type="KEGG" id="aef:GEV26_07600"/>
<protein>
    <submittedName>
        <fullName evidence="2">Alpha/beta fold hydrolase</fullName>
    </submittedName>
</protein>
<dbReference type="InterPro" id="IPR000073">
    <property type="entry name" value="AB_hydrolase_1"/>
</dbReference>
<evidence type="ECO:0000313" key="2">
    <source>
        <dbReference type="EMBL" id="QGG41242.1"/>
    </source>
</evidence>
<reference evidence="2 3" key="1">
    <citation type="submission" date="2019-11" db="EMBL/GenBank/DDBJ databases">
        <authorList>
            <person name="Li J."/>
        </authorList>
    </citation>
    <scope>NUCLEOTIDE SEQUENCE [LARGE SCALE GENOMIC DNA]</scope>
    <source>
        <strain evidence="2 3">MF47</strain>
    </source>
</reference>
<dbReference type="Proteomes" id="UP000392064">
    <property type="component" value="Chromosome"/>
</dbReference>
<dbReference type="PANTHER" id="PTHR43798">
    <property type="entry name" value="MONOACYLGLYCEROL LIPASE"/>
    <property type="match status" value="1"/>
</dbReference>
<dbReference type="Gene3D" id="3.40.50.1820">
    <property type="entry name" value="alpha/beta hydrolase"/>
    <property type="match status" value="1"/>
</dbReference>
<dbReference type="PRINTS" id="PR00412">
    <property type="entry name" value="EPOXHYDRLASE"/>
</dbReference>
<accession>A0A5Q2MJN8</accession>
<dbReference type="GO" id="GO:0016787">
    <property type="term" value="F:hydrolase activity"/>
    <property type="evidence" value="ECO:0007669"/>
    <property type="project" value="UniProtKB-KW"/>
</dbReference>
<sequence>MVTRTGRRDMSKPAGRRDVWASGPLASTFAVMTVEQLTVPMADGTGIAATRRRGAGQTVVLLHAGVADRRAWEAVGESLEADGLDIVAYDRRGHGDTPAADESTTFTHVDDLVAVLDGLGIGRAVVVGNSMGGALALDAALLHPSRIAGLVLIGAAVSGMTDDDTPFDWQLDPLTAALLEPAEDPDADTEARIAALAHLWLDGSGAPAGRVGGQPRELFATMNRRILEVGAPEDAGDAGVDAWTRLGEVSVPTLCAWGDLDLPPDLPFYEETARRLAQGPGRVLPGVAHLPGLEQPELVADLVREVLRR</sequence>
<keyword evidence="2" id="KW-0378">Hydrolase</keyword>
<evidence type="ECO:0000259" key="1">
    <source>
        <dbReference type="Pfam" id="PF00561"/>
    </source>
</evidence>
<evidence type="ECO:0000313" key="3">
    <source>
        <dbReference type="Proteomes" id="UP000392064"/>
    </source>
</evidence>
<feature type="domain" description="AB hydrolase-1" evidence="1">
    <location>
        <begin position="58"/>
        <end position="175"/>
    </location>
</feature>